<evidence type="ECO:0000313" key="1">
    <source>
        <dbReference type="EMBL" id="AIQ62443.1"/>
    </source>
</evidence>
<evidence type="ECO:0000313" key="2">
    <source>
        <dbReference type="Proteomes" id="UP000029507"/>
    </source>
</evidence>
<dbReference type="EMBL" id="CP009286">
    <property type="protein sequence ID" value="AIQ62443.1"/>
    <property type="molecule type" value="Genomic_DNA"/>
</dbReference>
<proteinExistence type="predicted"/>
<dbReference type="KEGG" id="pste:PSTEL_04290"/>
<organism evidence="1 2">
    <name type="scientific">Paenibacillus stellifer</name>
    <dbReference type="NCBI Taxonomy" id="169760"/>
    <lineage>
        <taxon>Bacteria</taxon>
        <taxon>Bacillati</taxon>
        <taxon>Bacillota</taxon>
        <taxon>Bacilli</taxon>
        <taxon>Bacillales</taxon>
        <taxon>Paenibacillaceae</taxon>
        <taxon>Paenibacillus</taxon>
    </lineage>
</organism>
<sequence length="116" mass="13366">MRRIYSNYSDEDFDMLTDMAGELGFSLSSFQHYCVMLYADRRGNTTSISNLISEMLKDMQKVKIGDMFIVSDLLPDIWLTFTRNVKMTLAKQLANKVRNDSKFDIYLAAKGKTTIL</sequence>
<accession>A0A089LTC0</accession>
<keyword evidence="2" id="KW-1185">Reference proteome</keyword>
<dbReference type="HOGENOM" id="CLU_2094444_0_0_9"/>
<gene>
    <name evidence="1" type="ORF">PSTEL_04290</name>
</gene>
<dbReference type="OrthoDB" id="9876381at2"/>
<protein>
    <submittedName>
        <fullName evidence="1">Uncharacterized protein</fullName>
    </submittedName>
</protein>
<dbReference type="Proteomes" id="UP000029507">
    <property type="component" value="Chromosome"/>
</dbReference>
<reference evidence="1 2" key="1">
    <citation type="submission" date="2014-08" db="EMBL/GenBank/DDBJ databases">
        <title>Comparative genomics of the Paenibacillus odorifer group.</title>
        <authorList>
            <person name="den Bakker H.C."/>
            <person name="Tsai Y.-C."/>
            <person name="Martin N."/>
            <person name="Korlach J."/>
            <person name="Wiedmann M."/>
        </authorList>
    </citation>
    <scope>NUCLEOTIDE SEQUENCE [LARGE SCALE GENOMIC DNA]</scope>
    <source>
        <strain evidence="1 2">DSM 14472</strain>
    </source>
</reference>
<dbReference type="RefSeq" id="WP_038693658.1">
    <property type="nucleotide sequence ID" value="NZ_CP009286.1"/>
</dbReference>
<name>A0A089LTC0_9BACL</name>
<dbReference type="STRING" id="169760.PSTEL_04290"/>
<dbReference type="AlphaFoldDB" id="A0A089LTC0"/>